<dbReference type="PROSITE" id="PS50995">
    <property type="entry name" value="HTH_MARR_2"/>
    <property type="match status" value="1"/>
</dbReference>
<dbReference type="eggNOG" id="COG1846">
    <property type="taxonomic scope" value="Bacteria"/>
</dbReference>
<dbReference type="SUPFAM" id="SSF46785">
    <property type="entry name" value="Winged helix' DNA-binding domain"/>
    <property type="match status" value="1"/>
</dbReference>
<accession>L0EGP5</accession>
<keyword evidence="1" id="KW-0805">Transcription regulation</keyword>
<dbReference type="InterPro" id="IPR036388">
    <property type="entry name" value="WH-like_DNA-bd_sf"/>
</dbReference>
<sequence length="161" mass="18594">MNDHHKESIGKWISVLHRQFQMYLNRELKPYGIRSSEYIYLVNLDEEDGVSQETLSRNLYINKAATARAISRLEKLGLVRRARDQNDARAYVVTLTPEGLKMRDVIHDKLRKWTRTLEEGLTEDEYAFMLRTIKRMSANALALVEAGRHDAGEEGEADDDA</sequence>
<dbReference type="GO" id="GO:0003700">
    <property type="term" value="F:DNA-binding transcription factor activity"/>
    <property type="evidence" value="ECO:0007669"/>
    <property type="project" value="InterPro"/>
</dbReference>
<proteinExistence type="predicted"/>
<dbReference type="PANTHER" id="PTHR42756">
    <property type="entry name" value="TRANSCRIPTIONAL REGULATOR, MARR"/>
    <property type="match status" value="1"/>
</dbReference>
<evidence type="ECO:0000256" key="1">
    <source>
        <dbReference type="ARBA" id="ARBA00023015"/>
    </source>
</evidence>
<feature type="domain" description="HTH marR-type" evidence="4">
    <location>
        <begin position="6"/>
        <end position="138"/>
    </location>
</feature>
<name>L0EGP5_THECK</name>
<dbReference type="Proteomes" id="UP000010795">
    <property type="component" value="Chromosome"/>
</dbReference>
<keyword evidence="6" id="KW-1185">Reference proteome</keyword>
<dbReference type="EMBL" id="CP003255">
    <property type="protein sequence ID" value="AGA59438.1"/>
    <property type="molecule type" value="Genomic_DNA"/>
</dbReference>
<dbReference type="Pfam" id="PF12802">
    <property type="entry name" value="MarR_2"/>
    <property type="match status" value="1"/>
</dbReference>
<dbReference type="PANTHER" id="PTHR42756:SF1">
    <property type="entry name" value="TRANSCRIPTIONAL REPRESSOR OF EMRAB OPERON"/>
    <property type="match status" value="1"/>
</dbReference>
<dbReference type="STRING" id="717605.Theco_3390"/>
<dbReference type="InterPro" id="IPR000835">
    <property type="entry name" value="HTH_MarR-typ"/>
</dbReference>
<keyword evidence="2" id="KW-0238">DNA-binding</keyword>
<evidence type="ECO:0000259" key="4">
    <source>
        <dbReference type="PROSITE" id="PS50995"/>
    </source>
</evidence>
<organism evidence="5 6">
    <name type="scientific">Thermobacillus composti (strain DSM 18247 / JCM 13945 / KWC4)</name>
    <dbReference type="NCBI Taxonomy" id="717605"/>
    <lineage>
        <taxon>Bacteria</taxon>
        <taxon>Bacillati</taxon>
        <taxon>Bacillota</taxon>
        <taxon>Bacilli</taxon>
        <taxon>Bacillales</taxon>
        <taxon>Paenibacillaceae</taxon>
        <taxon>Thermobacillus</taxon>
    </lineage>
</organism>
<dbReference type="KEGG" id="tco:Theco_3390"/>
<dbReference type="AlphaFoldDB" id="L0EGP5"/>
<evidence type="ECO:0000256" key="2">
    <source>
        <dbReference type="ARBA" id="ARBA00023125"/>
    </source>
</evidence>
<dbReference type="GO" id="GO:0003677">
    <property type="term" value="F:DNA binding"/>
    <property type="evidence" value="ECO:0007669"/>
    <property type="project" value="UniProtKB-KW"/>
</dbReference>
<gene>
    <name evidence="5" type="ordered locus">Theco_3390</name>
</gene>
<dbReference type="SMART" id="SM00347">
    <property type="entry name" value="HTH_MARR"/>
    <property type="match status" value="1"/>
</dbReference>
<dbReference type="OrthoDB" id="6462103at2"/>
<evidence type="ECO:0000313" key="6">
    <source>
        <dbReference type="Proteomes" id="UP000010795"/>
    </source>
</evidence>
<dbReference type="Gene3D" id="1.10.10.10">
    <property type="entry name" value="Winged helix-like DNA-binding domain superfamily/Winged helix DNA-binding domain"/>
    <property type="match status" value="1"/>
</dbReference>
<dbReference type="HOGENOM" id="CLU_083287_18_0_9"/>
<keyword evidence="3" id="KW-0804">Transcription</keyword>
<dbReference type="RefSeq" id="WP_015256166.1">
    <property type="nucleotide sequence ID" value="NC_019897.1"/>
</dbReference>
<dbReference type="InterPro" id="IPR036390">
    <property type="entry name" value="WH_DNA-bd_sf"/>
</dbReference>
<evidence type="ECO:0000256" key="3">
    <source>
        <dbReference type="ARBA" id="ARBA00023163"/>
    </source>
</evidence>
<protein>
    <submittedName>
        <fullName evidence="5">Transcriptional regulator</fullName>
    </submittedName>
</protein>
<reference evidence="6" key="1">
    <citation type="submission" date="2012-01" db="EMBL/GenBank/DDBJ databases">
        <title>Complete sequence of chromosome of Thermobacillus composti KWC4.</title>
        <authorList>
            <person name="Lucas S."/>
            <person name="Han J."/>
            <person name="Lapidus A."/>
            <person name="Cheng J.-F."/>
            <person name="Goodwin L."/>
            <person name="Pitluck S."/>
            <person name="Peters L."/>
            <person name="Ovchinnikova G."/>
            <person name="Teshima H."/>
            <person name="Detter J.C."/>
            <person name="Han C."/>
            <person name="Tapia R."/>
            <person name="Land M."/>
            <person name="Hauser L."/>
            <person name="Kyrpides N."/>
            <person name="Ivanova N."/>
            <person name="Pagani I."/>
            <person name="Anderson I."/>
            <person name="Woyke T."/>
        </authorList>
    </citation>
    <scope>NUCLEOTIDE SEQUENCE [LARGE SCALE GENOMIC DNA]</scope>
    <source>
        <strain evidence="6">DSM 18247 / JCM 13945 / KWC4</strain>
    </source>
</reference>
<dbReference type="PRINTS" id="PR00598">
    <property type="entry name" value="HTHMARR"/>
</dbReference>
<evidence type="ECO:0000313" key="5">
    <source>
        <dbReference type="EMBL" id="AGA59438.1"/>
    </source>
</evidence>